<protein>
    <submittedName>
        <fullName evidence="1">Uncharacterized protein</fullName>
    </submittedName>
</protein>
<name>A0A0F9LG57_9ZZZZ</name>
<reference evidence="1" key="1">
    <citation type="journal article" date="2015" name="Nature">
        <title>Complex archaea that bridge the gap between prokaryotes and eukaryotes.</title>
        <authorList>
            <person name="Spang A."/>
            <person name="Saw J.H."/>
            <person name="Jorgensen S.L."/>
            <person name="Zaremba-Niedzwiedzka K."/>
            <person name="Martijn J."/>
            <person name="Lind A.E."/>
            <person name="van Eijk R."/>
            <person name="Schleper C."/>
            <person name="Guy L."/>
            <person name="Ettema T.J."/>
        </authorList>
    </citation>
    <scope>NUCLEOTIDE SEQUENCE</scope>
</reference>
<proteinExistence type="predicted"/>
<sequence>MSKIISFRIDADTLDQLRNFARERGVKEAAAARYLVLVGLGQDHDAAAFVEGASAGLAAFRRNLQKAAKDIE</sequence>
<gene>
    <name evidence="1" type="ORF">LCGC14_1281370</name>
</gene>
<comment type="caution">
    <text evidence="1">The sequence shown here is derived from an EMBL/GenBank/DDBJ whole genome shotgun (WGS) entry which is preliminary data.</text>
</comment>
<accession>A0A0F9LG57</accession>
<organism evidence="1">
    <name type="scientific">marine sediment metagenome</name>
    <dbReference type="NCBI Taxonomy" id="412755"/>
    <lineage>
        <taxon>unclassified sequences</taxon>
        <taxon>metagenomes</taxon>
        <taxon>ecological metagenomes</taxon>
    </lineage>
</organism>
<dbReference type="EMBL" id="LAZR01007292">
    <property type="protein sequence ID" value="KKM86196.1"/>
    <property type="molecule type" value="Genomic_DNA"/>
</dbReference>
<evidence type="ECO:0000313" key="1">
    <source>
        <dbReference type="EMBL" id="KKM86196.1"/>
    </source>
</evidence>
<dbReference type="AlphaFoldDB" id="A0A0F9LG57"/>